<comment type="caution">
    <text evidence="1">The sequence shown here is derived from an EMBL/GenBank/DDBJ whole genome shotgun (WGS) entry which is preliminary data.</text>
</comment>
<dbReference type="OrthoDB" id="9792687at2"/>
<gene>
    <name evidence="1" type="ORF">CKF54_00300</name>
</gene>
<keyword evidence="2" id="KW-1185">Reference proteome</keyword>
<name>A0A3A1YB96_9GAMM</name>
<proteinExistence type="predicted"/>
<dbReference type="AlphaFoldDB" id="A0A3A1YB96"/>
<protein>
    <recommendedName>
        <fullName evidence="3">Toprim domain-containing protein</fullName>
    </recommendedName>
</protein>
<dbReference type="RefSeq" id="WP_119524206.1">
    <property type="nucleotide sequence ID" value="NZ_NRHC01000002.1"/>
</dbReference>
<dbReference type="EMBL" id="NRHC01000002">
    <property type="protein sequence ID" value="RIY34470.1"/>
    <property type="molecule type" value="Genomic_DNA"/>
</dbReference>
<reference evidence="1 2" key="1">
    <citation type="submission" date="2017-08" db="EMBL/GenBank/DDBJ databases">
        <title>Reclassification of Bisgaard taxon 37 and 44.</title>
        <authorList>
            <person name="Christensen H."/>
        </authorList>
    </citation>
    <scope>NUCLEOTIDE SEQUENCE [LARGE SCALE GENOMIC DNA]</scope>
    <source>
        <strain evidence="1 2">B96_3</strain>
    </source>
</reference>
<accession>A0A3A1YB96</accession>
<evidence type="ECO:0000313" key="1">
    <source>
        <dbReference type="EMBL" id="RIY34470.1"/>
    </source>
</evidence>
<sequence length="461" mass="52940">MYTRYFAVKHADKDLFKAEAKKELRHLGYNARVIFCTDNDIKLWAIQSEDIRILTEEFSGLEDYKPYHYNLTDQVDFATAEQWAKKIIEDCGGDLTSCRGFKLSKHTKDWIRIPTRNSKKKSVGYICMLSSNCCTLIVYNYSDQVYRKSVYKGVTNEEGKQLTKQERAYFDTVNRAYYAQERENKKLEQVDFDLDPEEKSEKLTAWFNEYKDNFATRYELVQDYLQLKGLDYDGLVQVCLEDTPPPPNSTARVFRGDLLVPIYSCETSKLMSYQVIKPDGQKRFMKNYGVKNGILKLRNVNVPSRIILCEGYATGASVKLALDLVNDQTTDVAICFSLGNLHSVVEFIGSICSYSKVLALADDDRDSNGNPKRELPELKKCRDKSRQCTVEWLVPPVSDPQKLVLIDRLKLLQFDNNSLEAYVQSKLVKSGALKLKDFNDLYVACLLLGDVELFKSFILSV</sequence>
<evidence type="ECO:0000313" key="2">
    <source>
        <dbReference type="Proteomes" id="UP000265691"/>
    </source>
</evidence>
<evidence type="ECO:0008006" key="3">
    <source>
        <dbReference type="Google" id="ProtNLM"/>
    </source>
</evidence>
<organism evidence="1 2">
    <name type="scientific">Psittacicella hinzii</name>
    <dbReference type="NCBI Taxonomy" id="2028575"/>
    <lineage>
        <taxon>Bacteria</taxon>
        <taxon>Pseudomonadati</taxon>
        <taxon>Pseudomonadota</taxon>
        <taxon>Gammaproteobacteria</taxon>
        <taxon>Pasteurellales</taxon>
        <taxon>Psittacicellaceae</taxon>
        <taxon>Psittacicella</taxon>
    </lineage>
</organism>
<dbReference type="Proteomes" id="UP000265691">
    <property type="component" value="Unassembled WGS sequence"/>
</dbReference>